<evidence type="ECO:0000256" key="3">
    <source>
        <dbReference type="ARBA" id="ARBA00022448"/>
    </source>
</evidence>
<feature type="region of interest" description="Disordered" evidence="14">
    <location>
        <begin position="185"/>
        <end position="209"/>
    </location>
</feature>
<evidence type="ECO:0000256" key="7">
    <source>
        <dbReference type="ARBA" id="ARBA00023065"/>
    </source>
</evidence>
<evidence type="ECO:0000313" key="15">
    <source>
        <dbReference type="EMBL" id="KAK7165895.1"/>
    </source>
</evidence>
<keyword evidence="3" id="KW-0813">Transport</keyword>
<dbReference type="InterPro" id="IPR036204">
    <property type="entry name" value="ATP_synth_f6_sf_mt"/>
</dbReference>
<reference evidence="15 16" key="1">
    <citation type="submission" date="2024-02" db="EMBL/GenBank/DDBJ databases">
        <title>Chromosome-level genome assembly of the Eurasian Minnow (Phoxinus phoxinus).</title>
        <authorList>
            <person name="Oriowo T.O."/>
            <person name="Martin S."/>
            <person name="Stange M."/>
            <person name="Chrysostomakis Y."/>
            <person name="Brown T."/>
            <person name="Winkler S."/>
            <person name="Kukowka S."/>
            <person name="Myers E.W."/>
            <person name="Bohne A."/>
        </authorList>
    </citation>
    <scope>NUCLEOTIDE SEQUENCE [LARGE SCALE GENOMIC DNA]</scope>
    <source>
        <strain evidence="15">ZFMK-TIS-60720</strain>
        <tissue evidence="15">Whole Organism</tissue>
    </source>
</reference>
<keyword evidence="8" id="KW-0496">Mitochondrion</keyword>
<dbReference type="AlphaFoldDB" id="A0AAN9DF48"/>
<evidence type="ECO:0000256" key="9">
    <source>
        <dbReference type="ARBA" id="ARBA00023136"/>
    </source>
</evidence>
<dbReference type="Pfam" id="PF05511">
    <property type="entry name" value="ATP-synt_F6"/>
    <property type="match status" value="1"/>
</dbReference>
<keyword evidence="9" id="KW-0472">Membrane</keyword>
<comment type="similarity">
    <text evidence="2">Belongs to the eukaryotic ATPase subunit F6 family.</text>
</comment>
<evidence type="ECO:0000256" key="5">
    <source>
        <dbReference type="ARBA" id="ARBA00022781"/>
    </source>
</evidence>
<evidence type="ECO:0000256" key="2">
    <source>
        <dbReference type="ARBA" id="ARBA00007346"/>
    </source>
</evidence>
<evidence type="ECO:0000256" key="12">
    <source>
        <dbReference type="ARBA" id="ARBA00064647"/>
    </source>
</evidence>
<evidence type="ECO:0000256" key="10">
    <source>
        <dbReference type="ARBA" id="ARBA00029863"/>
    </source>
</evidence>
<keyword evidence="16" id="KW-1185">Reference proteome</keyword>
<dbReference type="FunFam" id="1.10.246.110:FF:000001">
    <property type="entry name" value="ATP synthase-coupling factor 6, mitochondrial"/>
    <property type="match status" value="1"/>
</dbReference>
<dbReference type="SUPFAM" id="SSF111357">
    <property type="entry name" value="Mitochondrial ATP synthase coupling factor 6"/>
    <property type="match status" value="1"/>
</dbReference>
<evidence type="ECO:0000256" key="1">
    <source>
        <dbReference type="ARBA" id="ARBA00004273"/>
    </source>
</evidence>
<name>A0AAN9DF48_9TELE</name>
<evidence type="ECO:0000256" key="13">
    <source>
        <dbReference type="ARBA" id="ARBA00073749"/>
    </source>
</evidence>
<evidence type="ECO:0000256" key="14">
    <source>
        <dbReference type="SAM" id="MobiDB-lite"/>
    </source>
</evidence>
<evidence type="ECO:0000256" key="4">
    <source>
        <dbReference type="ARBA" id="ARBA00022547"/>
    </source>
</evidence>
<dbReference type="EMBL" id="JAYKXH010000006">
    <property type="protein sequence ID" value="KAK7165895.1"/>
    <property type="molecule type" value="Genomic_DNA"/>
</dbReference>
<dbReference type="GO" id="GO:0045259">
    <property type="term" value="C:proton-transporting ATP synthase complex"/>
    <property type="evidence" value="ECO:0007669"/>
    <property type="project" value="UniProtKB-KW"/>
</dbReference>
<keyword evidence="6" id="KW-0999">Mitochondrion inner membrane</keyword>
<accession>A0AAN9DF48</accession>
<dbReference type="Gene3D" id="1.10.246.110">
    <property type="entry name" value="Mitochondrial ATP synthase-coupling factor 6"/>
    <property type="match status" value="1"/>
</dbReference>
<feature type="compositionally biased region" description="Polar residues" evidence="14">
    <location>
        <begin position="190"/>
        <end position="209"/>
    </location>
</feature>
<evidence type="ECO:0000256" key="8">
    <source>
        <dbReference type="ARBA" id="ARBA00023128"/>
    </source>
</evidence>
<dbReference type="PANTHER" id="PTHR12441:SF14">
    <property type="entry name" value="ATP SYNTHASE-COUPLING FACTOR 6, MITOCHONDRIAL"/>
    <property type="match status" value="1"/>
</dbReference>
<keyword evidence="7" id="KW-0406">Ion transport</keyword>
<evidence type="ECO:0000256" key="11">
    <source>
        <dbReference type="ARBA" id="ARBA00059339"/>
    </source>
</evidence>
<dbReference type="GO" id="GO:0015078">
    <property type="term" value="F:proton transmembrane transporter activity"/>
    <property type="evidence" value="ECO:0007669"/>
    <property type="project" value="InterPro"/>
</dbReference>
<dbReference type="InterPro" id="IPR008387">
    <property type="entry name" value="ATP_synth_f6_mt"/>
</dbReference>
<keyword evidence="4" id="KW-0138">CF(0)</keyword>
<proteinExistence type="inferred from homology"/>
<sequence>MFAIMSFQRVRRLSVSKFLLLDDSGWKVPLLTPLCTKANNVKKPVRYTSIKKVKPKTIIDIARLLQQKTKDTKERRQSVISAAALKAATSTTKPATPNQLNDQRDTKATIVSNAKVQTSTSSLPAKVNVDGSSESQYVCESAPATALLDSAVDFAYSKCVDQMAMGGLHNKSYAEISIAKDAAPKAVDSGVQSPASNAPQEPSTQEDMTTNIRRVSELSSTNTKGLIPSSEEFLHKKPTPEVVVVSDEIVNMPEVMVTSKAIATPEVSSARDHLLEESFSDSEVVTVTNASTSVNITQAQYPSQPQSTQPQYFIASSWSSNVNADKTPSSQEIINLAVGSFPVACGEAPTRREVCHGEAVPVSDPIIPGVSLFKSTGDLPVVETISASLCKKSVKSGDAQSSINLNDPIPAHTDVLEEEVLKETFEELPEARLDPVKRLFIDKIREYSTKSQASGGLVDAGPEYEKVFNEELTKLQRLYGGGDLSKFPEFKFSESVLDESNSK</sequence>
<dbReference type="GO" id="GO:0005743">
    <property type="term" value="C:mitochondrial inner membrane"/>
    <property type="evidence" value="ECO:0007669"/>
    <property type="project" value="UniProtKB-SubCell"/>
</dbReference>
<gene>
    <name evidence="15" type="ORF">R3I93_005851</name>
</gene>
<comment type="subcellular location">
    <subcellularLocation>
        <location evidence="1">Mitochondrion inner membrane</location>
    </subcellularLocation>
</comment>
<evidence type="ECO:0000313" key="16">
    <source>
        <dbReference type="Proteomes" id="UP001364617"/>
    </source>
</evidence>
<comment type="function">
    <text evidence="11">Subunit F6, of the mitochondrial membrane ATP synthase complex (F(1)F(0) ATP synthase or Complex V) that produces ATP from ADP in the presence of a proton gradient across the membrane which is generated by electron transport complexes of the respiratory chain. ATP synthase complex consist of a soluble F(1) head domain - the catalytic core - and a membrane F(1) domain - the membrane proton channel. These two domains are linked by a central stalk rotating inside the F(1) region and a stationary peripheral stalk. During catalysis, ATP synthesis in the catalytic domain of F(1) is coupled via a rotary mechanism of the central stalk subunits to proton translocation. In vivo, can only synthesize ATP although its ATP hydrolase activity can be activated artificially in vitro. Part of the complex F(0) domain. Part of the complex F(0) domain and the peripheric stalk, which acts as a stator to hold the catalytic alpha(3)beta(3) subcomplex and subunit a/ATP6 static relative to the rotary elements.</text>
</comment>
<dbReference type="GO" id="GO:0015986">
    <property type="term" value="P:proton motive force-driven ATP synthesis"/>
    <property type="evidence" value="ECO:0007669"/>
    <property type="project" value="InterPro"/>
</dbReference>
<dbReference type="Proteomes" id="UP001364617">
    <property type="component" value="Unassembled WGS sequence"/>
</dbReference>
<comment type="caution">
    <text evidence="15">The sequence shown here is derived from an EMBL/GenBank/DDBJ whole genome shotgun (WGS) entry which is preliminary data.</text>
</comment>
<protein>
    <recommendedName>
        <fullName evidence="13">ATP synthase peripheral stalk subunit F6, mitochondrial</fullName>
    </recommendedName>
    <alternativeName>
        <fullName evidence="10">ATP synthase peripheral stalk subunit F6</fullName>
    </alternativeName>
</protein>
<evidence type="ECO:0000256" key="6">
    <source>
        <dbReference type="ARBA" id="ARBA00022792"/>
    </source>
</evidence>
<comment type="subunit">
    <text evidence="12">Component of the ATP synthase complex composed at least of ATP5F1A/subunit alpha, ATP5F1B/subunit beta, ATP5MC1/subunit c (homooctomer), MT-ATP6/subunit a, MT-ATP8/subunit 8, ATP5ME/subunit e, ATP5MF/subunit f, ATP5MG/subunit g, ATP5MK/subunit k, ATP5MJ/subunit j, ATP5F1C/subunit gamma, ATP5F1D/subunit delta, ATP5F1E/subunit epsilon, ATP5PF/subunit F6, ATP5PB/subunit b, ATP5PD/subunit d, ATP5PO/subunit OSCP. ATP synthase complex consists of a soluble F(1) head domain (subunits alpha(3) and beta(3)) - the catalytic core - and a membrane F(0) domain - the membrane proton channel (subunits c, a, 8, e, f, g, k and j). These two domains are linked by a central stalk (subunits gamma, delta, and epsilon) rotating inside the F1 region and a stationary peripheral stalk (subunits F6, b, d, and OSCP).</text>
</comment>
<organism evidence="15 16">
    <name type="scientific">Phoxinus phoxinus</name>
    <name type="common">Eurasian minnow</name>
    <dbReference type="NCBI Taxonomy" id="58324"/>
    <lineage>
        <taxon>Eukaryota</taxon>
        <taxon>Metazoa</taxon>
        <taxon>Chordata</taxon>
        <taxon>Craniata</taxon>
        <taxon>Vertebrata</taxon>
        <taxon>Euteleostomi</taxon>
        <taxon>Actinopterygii</taxon>
        <taxon>Neopterygii</taxon>
        <taxon>Teleostei</taxon>
        <taxon>Ostariophysi</taxon>
        <taxon>Cypriniformes</taxon>
        <taxon>Leuciscidae</taxon>
        <taxon>Phoxininae</taxon>
        <taxon>Phoxinus</taxon>
    </lineage>
</organism>
<keyword evidence="5" id="KW-0375">Hydrogen ion transport</keyword>
<dbReference type="PANTHER" id="PTHR12441">
    <property type="entry name" value="ATP SYNTHASE COUPLING FACTOR 6, MITOCHONDRIAL"/>
    <property type="match status" value="1"/>
</dbReference>